<evidence type="ECO:0000256" key="1">
    <source>
        <dbReference type="SAM" id="MobiDB-lite"/>
    </source>
</evidence>
<proteinExistence type="predicted"/>
<reference evidence="3" key="1">
    <citation type="submission" date="2016-11" db="UniProtKB">
        <authorList>
            <consortium name="WormBaseParasite"/>
        </authorList>
    </citation>
    <scope>IDENTIFICATION</scope>
</reference>
<name>A0A1I8A759_9BILA</name>
<feature type="region of interest" description="Disordered" evidence="1">
    <location>
        <begin position="14"/>
        <end position="56"/>
    </location>
</feature>
<protein>
    <submittedName>
        <fullName evidence="3">Uncharacterized protein</fullName>
    </submittedName>
</protein>
<evidence type="ECO:0000313" key="2">
    <source>
        <dbReference type="Proteomes" id="UP000095287"/>
    </source>
</evidence>
<organism evidence="2 3">
    <name type="scientific">Steinernema glaseri</name>
    <dbReference type="NCBI Taxonomy" id="37863"/>
    <lineage>
        <taxon>Eukaryota</taxon>
        <taxon>Metazoa</taxon>
        <taxon>Ecdysozoa</taxon>
        <taxon>Nematoda</taxon>
        <taxon>Chromadorea</taxon>
        <taxon>Rhabditida</taxon>
        <taxon>Tylenchina</taxon>
        <taxon>Panagrolaimomorpha</taxon>
        <taxon>Strongyloidoidea</taxon>
        <taxon>Steinernematidae</taxon>
        <taxon>Steinernema</taxon>
    </lineage>
</organism>
<evidence type="ECO:0000313" key="3">
    <source>
        <dbReference type="WBParaSite" id="L893_g33530.t1"/>
    </source>
</evidence>
<dbReference type="AlphaFoldDB" id="A0A1I8A759"/>
<keyword evidence="2" id="KW-1185">Reference proteome</keyword>
<feature type="compositionally biased region" description="Basic and acidic residues" evidence="1">
    <location>
        <begin position="141"/>
        <end position="162"/>
    </location>
</feature>
<dbReference type="WBParaSite" id="L893_g33530.t1">
    <property type="protein sequence ID" value="L893_g33530.t1"/>
    <property type="gene ID" value="L893_g33530"/>
</dbReference>
<sequence length="188" mass="20930">MFGPYLHAPEAAESFKSFHSAEPTEEKEAFTPQNKHPDPQPSSTSPTPSSRDHWPESWTVPAANRITPPPLPLCCWSLLACHFSVHCAMFILPLLDSRQRNDRRPPTAPANKLVGSCTRATFRHLKRPTEEGLANQGPLPDNDRHNPSRRFPLDKHVPEKGRGARGTVASGWRKGADLLLEGTKADKY</sequence>
<dbReference type="Proteomes" id="UP000095287">
    <property type="component" value="Unplaced"/>
</dbReference>
<accession>A0A1I8A759</accession>
<feature type="region of interest" description="Disordered" evidence="1">
    <location>
        <begin position="125"/>
        <end position="169"/>
    </location>
</feature>